<reference evidence="1" key="1">
    <citation type="submission" date="2020-02" db="EMBL/GenBank/DDBJ databases">
        <authorList>
            <person name="Meier V. D."/>
        </authorList>
    </citation>
    <scope>NUCLEOTIDE SEQUENCE</scope>
    <source>
        <strain evidence="1">AVDCRST_MAG02</strain>
    </source>
</reference>
<dbReference type="EMBL" id="CADCVH010000033">
    <property type="protein sequence ID" value="CAA9452462.1"/>
    <property type="molecule type" value="Genomic_DNA"/>
</dbReference>
<protein>
    <submittedName>
        <fullName evidence="1">Uncharacterized protein</fullName>
    </submittedName>
</protein>
<evidence type="ECO:0000313" key="1">
    <source>
        <dbReference type="EMBL" id="CAA9452462.1"/>
    </source>
</evidence>
<name>A0A6J4QW90_9ACTN</name>
<dbReference type="AlphaFoldDB" id="A0A6J4QW90"/>
<sequence length="43" mass="4766">MRDKEAPSSLCLTSPEDLAKIRPDLPRTSGRMRYLIGRYGASG</sequence>
<gene>
    <name evidence="1" type="ORF">AVDCRST_MAG02-912</name>
</gene>
<organism evidence="1">
    <name type="scientific">uncultured Rubrobacteraceae bacterium</name>
    <dbReference type="NCBI Taxonomy" id="349277"/>
    <lineage>
        <taxon>Bacteria</taxon>
        <taxon>Bacillati</taxon>
        <taxon>Actinomycetota</taxon>
        <taxon>Rubrobacteria</taxon>
        <taxon>Rubrobacterales</taxon>
        <taxon>Rubrobacteraceae</taxon>
        <taxon>environmental samples</taxon>
    </lineage>
</organism>
<proteinExistence type="predicted"/>
<accession>A0A6J4QW90</accession>